<accession>A0A2N1PI18</accession>
<dbReference type="AlphaFoldDB" id="A0A2N1PI18"/>
<dbReference type="SUPFAM" id="SSF48452">
    <property type="entry name" value="TPR-like"/>
    <property type="match status" value="1"/>
</dbReference>
<reference evidence="2 3" key="1">
    <citation type="journal article" date="2017" name="ISME J.">
        <title>Potential for microbial H2 and metal transformations associated with novel bacteria and archaea in deep terrestrial subsurface sediments.</title>
        <authorList>
            <person name="Hernsdorf A.W."/>
            <person name="Amano Y."/>
            <person name="Miyakawa K."/>
            <person name="Ise K."/>
            <person name="Suzuki Y."/>
            <person name="Anantharaman K."/>
            <person name="Probst A."/>
            <person name="Burstein D."/>
            <person name="Thomas B.C."/>
            <person name="Banfield J.F."/>
        </authorList>
    </citation>
    <scope>NUCLEOTIDE SEQUENCE [LARGE SCALE GENOMIC DNA]</scope>
    <source>
        <strain evidence="2">HGW-Wallbacteria-1</strain>
    </source>
</reference>
<dbReference type="Proteomes" id="UP000233256">
    <property type="component" value="Unassembled WGS sequence"/>
</dbReference>
<dbReference type="Gene3D" id="1.25.40.10">
    <property type="entry name" value="Tetratricopeptide repeat domain"/>
    <property type="match status" value="1"/>
</dbReference>
<name>A0A2N1PI18_9BACT</name>
<gene>
    <name evidence="2" type="ORF">CVV64_20795</name>
</gene>
<proteinExistence type="predicted"/>
<dbReference type="InterPro" id="IPR019734">
    <property type="entry name" value="TPR_rpt"/>
</dbReference>
<evidence type="ECO:0000313" key="2">
    <source>
        <dbReference type="EMBL" id="PKK87987.1"/>
    </source>
</evidence>
<keyword evidence="1" id="KW-1133">Transmembrane helix</keyword>
<feature type="transmembrane region" description="Helical" evidence="1">
    <location>
        <begin position="27"/>
        <end position="46"/>
    </location>
</feature>
<dbReference type="Pfam" id="PF13174">
    <property type="entry name" value="TPR_6"/>
    <property type="match status" value="2"/>
</dbReference>
<comment type="caution">
    <text evidence="2">The sequence shown here is derived from an EMBL/GenBank/DDBJ whole genome shotgun (WGS) entry which is preliminary data.</text>
</comment>
<dbReference type="EMBL" id="PGXC01000077">
    <property type="protein sequence ID" value="PKK87987.1"/>
    <property type="molecule type" value="Genomic_DNA"/>
</dbReference>
<keyword evidence="1" id="KW-0812">Transmembrane</keyword>
<dbReference type="InterPro" id="IPR011990">
    <property type="entry name" value="TPR-like_helical_dom_sf"/>
</dbReference>
<evidence type="ECO:0008006" key="4">
    <source>
        <dbReference type="Google" id="ProtNLM"/>
    </source>
</evidence>
<protein>
    <recommendedName>
        <fullName evidence="4">Tetratricopeptide repeat-like domain-containing protein</fullName>
    </recommendedName>
</protein>
<keyword evidence="1" id="KW-0472">Membrane</keyword>
<organism evidence="2 3">
    <name type="scientific">Candidatus Wallbacteria bacterium HGW-Wallbacteria-1</name>
    <dbReference type="NCBI Taxonomy" id="2013854"/>
    <lineage>
        <taxon>Bacteria</taxon>
        <taxon>Candidatus Walliibacteriota</taxon>
    </lineage>
</organism>
<evidence type="ECO:0000313" key="3">
    <source>
        <dbReference type="Proteomes" id="UP000233256"/>
    </source>
</evidence>
<evidence type="ECO:0000256" key="1">
    <source>
        <dbReference type="SAM" id="Phobius"/>
    </source>
</evidence>
<sequence length="228" mass="24364">MMANKNEITSGKLESKFNAFLGANKKILIIVAVAIVVAVLGLWIGLSVADNKADAAQLAIDNLQATYSEWNFLEDKTTAEALSKKESLVGDLSAIASKSGKSYPILKASYLLGLVKYEEGAYAEALDHFVAVAEKGSGTYLGSLGLYNAGVASEQLGNPDKAMEFYQSLYDTYGADAAEAPKALFSIARLHEAKNNIDLAKAVLQQLADEFAASEYAKLAKSRLVVLQ</sequence>